<keyword evidence="1" id="KW-1133">Transmembrane helix</keyword>
<comment type="caution">
    <text evidence="2">The sequence shown here is derived from an EMBL/GenBank/DDBJ whole genome shotgun (WGS) entry which is preliminary data.</text>
</comment>
<evidence type="ECO:0000313" key="3">
    <source>
        <dbReference type="Proteomes" id="UP000220006"/>
    </source>
</evidence>
<dbReference type="EMBL" id="NVLK01000005">
    <property type="protein sequence ID" value="PEC23473.1"/>
    <property type="molecule type" value="Genomic_DNA"/>
</dbReference>
<name>A0A2A7I357_BACCE</name>
<feature type="transmembrane region" description="Helical" evidence="1">
    <location>
        <begin position="38"/>
        <end position="57"/>
    </location>
</feature>
<gene>
    <name evidence="2" type="ORF">COM96_03490</name>
</gene>
<dbReference type="RefSeq" id="WP_097902651.1">
    <property type="nucleotide sequence ID" value="NZ_NVLK01000005.1"/>
</dbReference>
<protein>
    <recommendedName>
        <fullName evidence="4">Group-specific protein</fullName>
    </recommendedName>
</protein>
<evidence type="ECO:0000313" key="2">
    <source>
        <dbReference type="EMBL" id="PEC23473.1"/>
    </source>
</evidence>
<organism evidence="2 3">
    <name type="scientific">Bacillus cereus</name>
    <dbReference type="NCBI Taxonomy" id="1396"/>
    <lineage>
        <taxon>Bacteria</taxon>
        <taxon>Bacillati</taxon>
        <taxon>Bacillota</taxon>
        <taxon>Bacilli</taxon>
        <taxon>Bacillales</taxon>
        <taxon>Bacillaceae</taxon>
        <taxon>Bacillus</taxon>
        <taxon>Bacillus cereus group</taxon>
    </lineage>
</organism>
<evidence type="ECO:0008006" key="4">
    <source>
        <dbReference type="Google" id="ProtNLM"/>
    </source>
</evidence>
<sequence>MRKRKWLYGIGILFFSFGLVLSNFYSGILSPFPNLYKGIGMSVVIVGLLCLIVSNFYRKSE</sequence>
<proteinExistence type="predicted"/>
<dbReference type="AlphaFoldDB" id="A0A2A7I357"/>
<reference evidence="2 3" key="1">
    <citation type="submission" date="2017-09" db="EMBL/GenBank/DDBJ databases">
        <title>Large-scale bioinformatics analysis of Bacillus genomes uncovers conserved roles of natural products in bacterial physiology.</title>
        <authorList>
            <consortium name="Agbiome Team Llc"/>
            <person name="Bleich R.M."/>
            <person name="Grubbs K.J."/>
            <person name="Santa Maria K.C."/>
            <person name="Allen S.E."/>
            <person name="Farag S."/>
            <person name="Shank E.A."/>
            <person name="Bowers A."/>
        </authorList>
    </citation>
    <scope>NUCLEOTIDE SEQUENCE [LARGE SCALE GENOMIC DNA]</scope>
    <source>
        <strain evidence="2 3">AFS096845</strain>
    </source>
</reference>
<feature type="transmembrane region" description="Helical" evidence="1">
    <location>
        <begin position="7"/>
        <end position="26"/>
    </location>
</feature>
<accession>A0A2A7I357</accession>
<dbReference type="Proteomes" id="UP000220006">
    <property type="component" value="Unassembled WGS sequence"/>
</dbReference>
<evidence type="ECO:0000256" key="1">
    <source>
        <dbReference type="SAM" id="Phobius"/>
    </source>
</evidence>
<keyword evidence="1" id="KW-0472">Membrane</keyword>
<keyword evidence="1" id="KW-0812">Transmembrane</keyword>